<dbReference type="Proteomes" id="UP000560000">
    <property type="component" value="Unassembled WGS sequence"/>
</dbReference>
<dbReference type="AlphaFoldDB" id="A0A841KDP3"/>
<dbReference type="SUPFAM" id="SSF49777">
    <property type="entry name" value="PEBP-like"/>
    <property type="match status" value="1"/>
</dbReference>
<evidence type="ECO:0000313" key="2">
    <source>
        <dbReference type="EMBL" id="MBB6183296.1"/>
    </source>
</evidence>
<keyword evidence="1" id="KW-0732">Signal</keyword>
<proteinExistence type="predicted"/>
<sequence length="185" mass="20005">MTLIRLPMSMARHLMTVILLVSMAASVQAASAFRLQVDAGDGHGHVRKVFVYPDCGGDNRSPRIHWSHAPAGTRSFALTVFDPDANHGAGWWHWVVIDLPAGTHTLAENAPLPTPARSLRNDFGQRGWGGPCPPAGDPPHHYVFTLYALDVARLALPADASPASAMASVRAHERAQARTTFVYGR</sequence>
<accession>A0A841KDP3</accession>
<gene>
    <name evidence="2" type="ORF">HNQ86_000641</name>
</gene>
<dbReference type="EMBL" id="JACHET010000001">
    <property type="protein sequence ID" value="MBB6183296.1"/>
    <property type="molecule type" value="Genomic_DNA"/>
</dbReference>
<reference evidence="2 3" key="1">
    <citation type="submission" date="2020-08" db="EMBL/GenBank/DDBJ databases">
        <title>Genomic Encyclopedia of Type Strains, Phase IV (KMG-IV): sequencing the most valuable type-strain genomes for metagenomic binning, comparative biology and taxonomic classification.</title>
        <authorList>
            <person name="Goeker M."/>
        </authorList>
    </citation>
    <scope>NUCLEOTIDE SEQUENCE [LARGE SCALE GENOMIC DNA]</scope>
    <source>
        <strain evidence="2 3">DSM 107085</strain>
    </source>
</reference>
<feature type="signal peptide" evidence="1">
    <location>
        <begin position="1"/>
        <end position="29"/>
    </location>
</feature>
<comment type="caution">
    <text evidence="2">The sequence shown here is derived from an EMBL/GenBank/DDBJ whole genome shotgun (WGS) entry which is preliminary data.</text>
</comment>
<evidence type="ECO:0000256" key="1">
    <source>
        <dbReference type="SAM" id="SignalP"/>
    </source>
</evidence>
<dbReference type="PANTHER" id="PTHR30289">
    <property type="entry name" value="UNCHARACTERIZED PROTEIN YBCL-RELATED"/>
    <property type="match status" value="1"/>
</dbReference>
<dbReference type="PANTHER" id="PTHR30289:SF1">
    <property type="entry name" value="PEBP (PHOSPHATIDYLETHANOLAMINE-BINDING PROTEIN) FAMILY PROTEIN"/>
    <property type="match status" value="1"/>
</dbReference>
<organism evidence="2 3">
    <name type="scientific">Oleiagrimonas soli</name>
    <dbReference type="NCBI Taxonomy" id="1543381"/>
    <lineage>
        <taxon>Bacteria</taxon>
        <taxon>Pseudomonadati</taxon>
        <taxon>Pseudomonadota</taxon>
        <taxon>Gammaproteobacteria</taxon>
        <taxon>Lysobacterales</taxon>
        <taxon>Rhodanobacteraceae</taxon>
        <taxon>Oleiagrimonas</taxon>
    </lineage>
</organism>
<evidence type="ECO:0008006" key="4">
    <source>
        <dbReference type="Google" id="ProtNLM"/>
    </source>
</evidence>
<dbReference type="CDD" id="cd00865">
    <property type="entry name" value="PEBP_bact_arch"/>
    <property type="match status" value="1"/>
</dbReference>
<evidence type="ECO:0000313" key="3">
    <source>
        <dbReference type="Proteomes" id="UP000560000"/>
    </source>
</evidence>
<dbReference type="Gene3D" id="3.90.280.10">
    <property type="entry name" value="PEBP-like"/>
    <property type="match status" value="1"/>
</dbReference>
<protein>
    <recommendedName>
        <fullName evidence="4">Phosphatidylethanolamine-binding protein</fullName>
    </recommendedName>
</protein>
<feature type="chain" id="PRO_5032621595" description="Phosphatidylethanolamine-binding protein" evidence="1">
    <location>
        <begin position="30"/>
        <end position="185"/>
    </location>
</feature>
<dbReference type="NCBIfam" id="TIGR00481">
    <property type="entry name" value="YbhB/YbcL family Raf kinase inhibitor-like protein"/>
    <property type="match status" value="1"/>
</dbReference>
<dbReference type="Pfam" id="PF01161">
    <property type="entry name" value="PBP"/>
    <property type="match status" value="1"/>
</dbReference>
<name>A0A841KDP3_9GAMM</name>
<dbReference type="InterPro" id="IPR036610">
    <property type="entry name" value="PEBP-like_sf"/>
</dbReference>
<dbReference type="InterPro" id="IPR005247">
    <property type="entry name" value="YbhB_YbcL/LppC-like"/>
</dbReference>
<dbReference type="InterPro" id="IPR008914">
    <property type="entry name" value="PEBP"/>
</dbReference>